<reference evidence="2" key="1">
    <citation type="submission" date="2022-11" db="UniProtKB">
        <authorList>
            <consortium name="WormBaseParasite"/>
        </authorList>
    </citation>
    <scope>IDENTIFICATION</scope>
</reference>
<evidence type="ECO:0000313" key="1">
    <source>
        <dbReference type="Proteomes" id="UP000887540"/>
    </source>
</evidence>
<keyword evidence="1" id="KW-1185">Reference proteome</keyword>
<dbReference type="AlphaFoldDB" id="A0A914CRP7"/>
<accession>A0A914CRP7</accession>
<proteinExistence type="predicted"/>
<dbReference type="WBParaSite" id="ACRNAN_scaffold13496.g26648.t1">
    <property type="protein sequence ID" value="ACRNAN_scaffold13496.g26648.t1"/>
    <property type="gene ID" value="ACRNAN_scaffold13496.g26648"/>
</dbReference>
<evidence type="ECO:0000313" key="2">
    <source>
        <dbReference type="WBParaSite" id="ACRNAN_scaffold13496.g26648.t1"/>
    </source>
</evidence>
<sequence>MSNFILTPTNSDNYGPNFACNWTIITNVNSSSTLQIIPSIPQFSYFYMDMYMDNCNGGSRRQLQYTLLYDRLYFQEEKICIYFNSSNNATGDQNWLITFALRNATPTKSIINITEPIMAWPLYADLNLVTGYSVLTFQADHGTLEMFFLVWFKNVSYNGTFYVYDSDKLMNLDYISTPRVAGSGWQYFRATNRSISILFVGNDFSPQDGTMEIVARIVEDHSKNCNETYNLSIVESDANLTMAALPTGSCIYSIYVPYYNALNISKLSYKGNDIIRFVRGYSAAQAQILFEF</sequence>
<name>A0A914CRP7_9BILA</name>
<organism evidence="1 2">
    <name type="scientific">Acrobeloides nanus</name>
    <dbReference type="NCBI Taxonomy" id="290746"/>
    <lineage>
        <taxon>Eukaryota</taxon>
        <taxon>Metazoa</taxon>
        <taxon>Ecdysozoa</taxon>
        <taxon>Nematoda</taxon>
        <taxon>Chromadorea</taxon>
        <taxon>Rhabditida</taxon>
        <taxon>Tylenchina</taxon>
        <taxon>Cephalobomorpha</taxon>
        <taxon>Cephaloboidea</taxon>
        <taxon>Cephalobidae</taxon>
        <taxon>Acrobeloides</taxon>
    </lineage>
</organism>
<dbReference type="Proteomes" id="UP000887540">
    <property type="component" value="Unplaced"/>
</dbReference>
<protein>
    <submittedName>
        <fullName evidence="2">Uncharacterized protein</fullName>
    </submittedName>
</protein>